<evidence type="ECO:0000313" key="3">
    <source>
        <dbReference type="Proteomes" id="UP000799118"/>
    </source>
</evidence>
<feature type="compositionally biased region" description="Low complexity" evidence="1">
    <location>
        <begin position="184"/>
        <end position="194"/>
    </location>
</feature>
<feature type="compositionally biased region" description="Low complexity" evidence="1">
    <location>
        <begin position="289"/>
        <end position="314"/>
    </location>
</feature>
<feature type="compositionally biased region" description="Low complexity" evidence="1">
    <location>
        <begin position="48"/>
        <end position="63"/>
    </location>
</feature>
<feature type="compositionally biased region" description="Acidic residues" evidence="1">
    <location>
        <begin position="703"/>
        <end position="717"/>
    </location>
</feature>
<dbReference type="Proteomes" id="UP000799118">
    <property type="component" value="Unassembled WGS sequence"/>
</dbReference>
<feature type="compositionally biased region" description="Pro residues" evidence="1">
    <location>
        <begin position="344"/>
        <end position="356"/>
    </location>
</feature>
<feature type="compositionally biased region" description="Low complexity" evidence="1">
    <location>
        <begin position="322"/>
        <end position="343"/>
    </location>
</feature>
<feature type="compositionally biased region" description="Basic and acidic residues" evidence="1">
    <location>
        <begin position="742"/>
        <end position="751"/>
    </location>
</feature>
<feature type="region of interest" description="Disordered" evidence="1">
    <location>
        <begin position="622"/>
        <end position="755"/>
    </location>
</feature>
<accession>A0A6A4HNJ0</accession>
<feature type="compositionally biased region" description="Polar residues" evidence="1">
    <location>
        <begin position="868"/>
        <end position="894"/>
    </location>
</feature>
<dbReference type="OrthoDB" id="5563016at2759"/>
<dbReference type="GO" id="GO:0030036">
    <property type="term" value="P:actin cytoskeleton organization"/>
    <property type="evidence" value="ECO:0007669"/>
    <property type="project" value="TreeGrafter"/>
</dbReference>
<dbReference type="PANTHER" id="PTHR12751:SF18">
    <property type="entry name" value="PHOSPHATASE AND ACTIN REGULATOR 1"/>
    <property type="match status" value="1"/>
</dbReference>
<dbReference type="GO" id="GO:0003779">
    <property type="term" value="F:actin binding"/>
    <property type="evidence" value="ECO:0007669"/>
    <property type="project" value="TreeGrafter"/>
</dbReference>
<feature type="compositionally biased region" description="Polar residues" evidence="1">
    <location>
        <begin position="249"/>
        <end position="262"/>
    </location>
</feature>
<reference evidence="2" key="1">
    <citation type="journal article" date="2019" name="Environ. Microbiol.">
        <title>Fungal ecological strategies reflected in gene transcription - a case study of two litter decomposers.</title>
        <authorList>
            <person name="Barbi F."/>
            <person name="Kohler A."/>
            <person name="Barry K."/>
            <person name="Baskaran P."/>
            <person name="Daum C."/>
            <person name="Fauchery L."/>
            <person name="Ihrmark K."/>
            <person name="Kuo A."/>
            <person name="LaButti K."/>
            <person name="Lipzen A."/>
            <person name="Morin E."/>
            <person name="Grigoriev I.V."/>
            <person name="Henrissat B."/>
            <person name="Lindahl B."/>
            <person name="Martin F."/>
        </authorList>
    </citation>
    <scope>NUCLEOTIDE SEQUENCE</scope>
    <source>
        <strain evidence="2">JB14</strain>
    </source>
</reference>
<evidence type="ECO:0000313" key="2">
    <source>
        <dbReference type="EMBL" id="KAE9398614.1"/>
    </source>
</evidence>
<dbReference type="PANTHER" id="PTHR12751">
    <property type="entry name" value="PHOSPHATASE AND ACTIN REGULATOR PHACTR"/>
    <property type="match status" value="1"/>
</dbReference>
<sequence length="965" mass="103430">MAVLAPSDWQYLSRENQQMDFPSNNPSRTQRNLPANDSNSSPPPPANHPQFQQMNHQQAQQPPQQQPYPYPVQQQPQGSWTPSISAQPFYPSFYQNHQQSTQPYPQLPQQAPYFDPANAQLAQWAYQQMMFNAQQGFMPPPQPTRTGSGRSGAAPSPDYFTQNQINPMFNPFPSGTPPPPHPNRSPSVDQQQQQNGQYPGFHPYRRPVRQGSSHQEGDWRSANAPSPPYARPDASGSSSSVNSTHSQRQRTNSNQSGHSGHNTPPGGSIRSRNGSPAAATPSPMPSPTTPATATAATTTRSSPSSTASAPSSAPKVPHHRNASSSSTASSTQAPSRSSALSPTASPPALSPPPTTTPPSSASSSTNAPSCQTIAFVTSDLAAMMESTPSAGMMRSGGLKGRLRRALTFNQQLKEEEEEEDASIKASALGSSSAAKLKPKNPHLLNTVVGKSNPGGGIPSPDVDDAESTATVQTKKKSRAASLFNSRLNASTDNISLSSTVSSASVMIRKLGSMGKLARRNSLAGITSLFKDKEKKNKEKEKEESGEESSDKKGKKKKTAKAEASEASVSHVTAELDRGNTGAADWGGAEMSGLSPAAKLARQHTLKSNAEAAAKAKAQQEAAAAAATTAAAVKPNGTSLGAGVPTWEKNTQTRQGSVSPVKGGGGFRINEDGTRVLVEEEDKSDDEHYNGSQSQGPADYNPDGWDDDEDWDGEEDEDVTIRLGMERTSMDPEYDEPEPWATDVRRSVERTRTPAKGILKYAATYDQQAYLTESVTVNRVRSNSYNAHPSQTELGPLARIPSPDPDHIDGLHRHGSHSSAHGASTSSIPTIPPLSFESPQGNSIDSPRDSTESTSTISHNPHVPERSSLMFSHSNSSAPALSTIGSSAPTLTHRSATTPSKRLAFANNLSVYDTFPPSVYDRRSEPATWSRLTPALAQRIKEELNSYKMEEMEVHAASRIHTQFFV</sequence>
<feature type="region of interest" description="Disordered" evidence="1">
    <location>
        <begin position="532"/>
        <end position="589"/>
    </location>
</feature>
<feature type="compositionally biased region" description="Polar residues" evidence="1">
    <location>
        <begin position="647"/>
        <end position="657"/>
    </location>
</feature>
<feature type="compositionally biased region" description="Low complexity" evidence="1">
    <location>
        <begin position="816"/>
        <end position="828"/>
    </location>
</feature>
<feature type="compositionally biased region" description="Low complexity" evidence="1">
    <location>
        <begin position="235"/>
        <end position="246"/>
    </location>
</feature>
<name>A0A6A4HNJ0_9AGAR</name>
<feature type="compositionally biased region" description="Basic and acidic residues" evidence="1">
    <location>
        <begin position="532"/>
        <end position="542"/>
    </location>
</feature>
<feature type="compositionally biased region" description="Basic and acidic residues" evidence="1">
    <location>
        <begin position="668"/>
        <end position="677"/>
    </location>
</feature>
<feature type="region of interest" description="Disordered" evidence="1">
    <location>
        <begin position="1"/>
        <end position="89"/>
    </location>
</feature>
<gene>
    <name evidence="2" type="ORF">BT96DRAFT_940008</name>
</gene>
<feature type="region of interest" description="Disordered" evidence="1">
    <location>
        <begin position="135"/>
        <end position="368"/>
    </location>
</feature>
<dbReference type="AlphaFoldDB" id="A0A6A4HNJ0"/>
<feature type="compositionally biased region" description="Low complexity" evidence="1">
    <location>
        <begin position="357"/>
        <end position="368"/>
    </location>
</feature>
<dbReference type="EMBL" id="ML769480">
    <property type="protein sequence ID" value="KAE9398614.1"/>
    <property type="molecule type" value="Genomic_DNA"/>
</dbReference>
<feature type="compositionally biased region" description="Low complexity" evidence="1">
    <location>
        <begin position="622"/>
        <end position="631"/>
    </location>
</feature>
<feature type="region of interest" description="Disordered" evidence="1">
    <location>
        <begin position="784"/>
        <end position="894"/>
    </location>
</feature>
<keyword evidence="3" id="KW-1185">Reference proteome</keyword>
<proteinExistence type="predicted"/>
<protein>
    <submittedName>
        <fullName evidence="2">Uncharacterized protein</fullName>
    </submittedName>
</protein>
<feature type="compositionally biased region" description="Polar residues" evidence="1">
    <location>
        <begin position="13"/>
        <end position="33"/>
    </location>
</feature>
<feature type="compositionally biased region" description="Pro residues" evidence="1">
    <location>
        <begin position="174"/>
        <end position="183"/>
    </location>
</feature>
<organism evidence="2 3">
    <name type="scientific">Gymnopus androsaceus JB14</name>
    <dbReference type="NCBI Taxonomy" id="1447944"/>
    <lineage>
        <taxon>Eukaryota</taxon>
        <taxon>Fungi</taxon>
        <taxon>Dikarya</taxon>
        <taxon>Basidiomycota</taxon>
        <taxon>Agaricomycotina</taxon>
        <taxon>Agaricomycetes</taxon>
        <taxon>Agaricomycetidae</taxon>
        <taxon>Agaricales</taxon>
        <taxon>Marasmiineae</taxon>
        <taxon>Omphalotaceae</taxon>
        <taxon>Gymnopus</taxon>
    </lineage>
</organism>
<evidence type="ECO:0000256" key="1">
    <source>
        <dbReference type="SAM" id="MobiDB-lite"/>
    </source>
</evidence>